<proteinExistence type="predicted"/>
<feature type="region of interest" description="Disordered" evidence="1">
    <location>
        <begin position="1"/>
        <end position="113"/>
    </location>
</feature>
<evidence type="ECO:0000313" key="5">
    <source>
        <dbReference type="Proteomes" id="UP001500220"/>
    </source>
</evidence>
<accession>A0A917JWJ2</accession>
<evidence type="ECO:0000256" key="1">
    <source>
        <dbReference type="SAM" id="MobiDB-lite"/>
    </source>
</evidence>
<dbReference type="Proteomes" id="UP000597989">
    <property type="component" value="Unassembled WGS sequence"/>
</dbReference>
<reference evidence="3" key="3">
    <citation type="submission" date="2020-09" db="EMBL/GenBank/DDBJ databases">
        <authorList>
            <person name="Sun Q."/>
            <person name="Zhou Y."/>
        </authorList>
    </citation>
    <scope>NUCLEOTIDE SEQUENCE</scope>
    <source>
        <strain evidence="3">CGMCC 4.7206</strain>
    </source>
</reference>
<reference evidence="2 5" key="2">
    <citation type="journal article" date="2019" name="Int. J. Syst. Evol. Microbiol.">
        <title>The Global Catalogue of Microorganisms (GCM) 10K type strain sequencing project: providing services to taxonomists for standard genome sequencing and annotation.</title>
        <authorList>
            <consortium name="The Broad Institute Genomics Platform"/>
            <consortium name="The Broad Institute Genome Sequencing Center for Infectious Disease"/>
            <person name="Wu L."/>
            <person name="Ma J."/>
        </authorList>
    </citation>
    <scope>NUCLEOTIDE SEQUENCE [LARGE SCALE GENOMIC DNA]</scope>
    <source>
        <strain evidence="2 5">JCM 10664</strain>
    </source>
</reference>
<evidence type="ECO:0000313" key="4">
    <source>
        <dbReference type="Proteomes" id="UP000597989"/>
    </source>
</evidence>
<gene>
    <name evidence="2" type="ORF">GCM10009545_02280</name>
    <name evidence="3" type="ORF">GCM10011581_25570</name>
</gene>
<protein>
    <submittedName>
        <fullName evidence="3">Uncharacterized protein</fullName>
    </submittedName>
</protein>
<dbReference type="Proteomes" id="UP001500220">
    <property type="component" value="Unassembled WGS sequence"/>
</dbReference>
<evidence type="ECO:0000313" key="3">
    <source>
        <dbReference type="EMBL" id="GGI87368.1"/>
    </source>
</evidence>
<keyword evidence="5" id="KW-1185">Reference proteome</keyword>
<dbReference type="AlphaFoldDB" id="A0A917JWJ2"/>
<reference evidence="3 4" key="1">
    <citation type="journal article" date="2014" name="Int. J. Syst. Evol. Microbiol.">
        <title>Complete genome sequence of Corynebacterium casei LMG S-19264T (=DSM 44701T), isolated from a smear-ripened cheese.</title>
        <authorList>
            <consortium name="US DOE Joint Genome Institute (JGI-PGF)"/>
            <person name="Walter F."/>
            <person name="Albersmeier A."/>
            <person name="Kalinowski J."/>
            <person name="Ruckert C."/>
        </authorList>
    </citation>
    <scope>NUCLEOTIDE SEQUENCE [LARGE SCALE GENOMIC DNA]</scope>
    <source>
        <strain evidence="3 4">CGMCC 4.7206</strain>
    </source>
</reference>
<sequence length="127" mass="13585">MGEPRGPAETGISEPGAHRPPRDFLPPTGGGATRQEENAGSLASSRPNDSIADFPRRHQKHTGTASRTSGQHRHATGWPWPTARSGSQIHPLERTHHGGDPPAANPTQLTAGRFQSTGNTLLMNNLY</sequence>
<comment type="caution">
    <text evidence="3">The sequence shown here is derived from an EMBL/GenBank/DDBJ whole genome shotgun (WGS) entry which is preliminary data.</text>
</comment>
<name>A0A917JWJ2_9PSEU</name>
<dbReference type="EMBL" id="BAAAHC010000001">
    <property type="protein sequence ID" value="GAA0504079.1"/>
    <property type="molecule type" value="Genomic_DNA"/>
</dbReference>
<dbReference type="EMBL" id="BMMT01000008">
    <property type="protein sequence ID" value="GGI87368.1"/>
    <property type="molecule type" value="Genomic_DNA"/>
</dbReference>
<reference evidence="2" key="4">
    <citation type="submission" date="2023-12" db="EMBL/GenBank/DDBJ databases">
        <authorList>
            <person name="Sun Q."/>
            <person name="Inoue M."/>
        </authorList>
    </citation>
    <scope>NUCLEOTIDE SEQUENCE</scope>
    <source>
        <strain evidence="2">JCM 10664</strain>
    </source>
</reference>
<organism evidence="3 4">
    <name type="scientific">Saccharopolyspora thermophila</name>
    <dbReference type="NCBI Taxonomy" id="89367"/>
    <lineage>
        <taxon>Bacteria</taxon>
        <taxon>Bacillati</taxon>
        <taxon>Actinomycetota</taxon>
        <taxon>Actinomycetes</taxon>
        <taxon>Pseudonocardiales</taxon>
        <taxon>Pseudonocardiaceae</taxon>
        <taxon>Saccharopolyspora</taxon>
    </lineage>
</organism>
<evidence type="ECO:0000313" key="2">
    <source>
        <dbReference type="EMBL" id="GAA0504079.1"/>
    </source>
</evidence>